<dbReference type="Proteomes" id="UP000024635">
    <property type="component" value="Unassembled WGS sequence"/>
</dbReference>
<evidence type="ECO:0000313" key="1">
    <source>
        <dbReference type="EMBL" id="EYC03613.1"/>
    </source>
</evidence>
<protein>
    <submittedName>
        <fullName evidence="1">Uncharacterized protein</fullName>
    </submittedName>
</protein>
<name>A0A016TM67_9BILA</name>
<dbReference type="OrthoDB" id="10261385at2759"/>
<accession>A0A016TM67</accession>
<proteinExistence type="predicted"/>
<gene>
    <name evidence="1" type="primary">Acey_s0092.g2519</name>
    <name evidence="1" type="synonym">Acey-wars-1</name>
    <name evidence="1" type="ORF">Y032_0092g2519</name>
</gene>
<sequence length="89" mass="10304">MLTGELKKLAIDEVTKVILDMQERRKNVTDETLDEGSAQGNICLRHFCIFWGFDLVQHFQELYDGAVSKPHLMTTSYLILKQEHITYST</sequence>
<keyword evidence="2" id="KW-1185">Reference proteome</keyword>
<evidence type="ECO:0000313" key="2">
    <source>
        <dbReference type="Proteomes" id="UP000024635"/>
    </source>
</evidence>
<comment type="caution">
    <text evidence="1">The sequence shown here is derived from an EMBL/GenBank/DDBJ whole genome shotgun (WGS) entry which is preliminary data.</text>
</comment>
<reference evidence="2" key="1">
    <citation type="journal article" date="2015" name="Nat. Genet.">
        <title>The genome and transcriptome of the zoonotic hookworm Ancylostoma ceylanicum identify infection-specific gene families.</title>
        <authorList>
            <person name="Schwarz E.M."/>
            <person name="Hu Y."/>
            <person name="Antoshechkin I."/>
            <person name="Miller M.M."/>
            <person name="Sternberg P.W."/>
            <person name="Aroian R.V."/>
        </authorList>
    </citation>
    <scope>NUCLEOTIDE SEQUENCE</scope>
    <source>
        <strain evidence="2">HY135</strain>
    </source>
</reference>
<dbReference type="AlphaFoldDB" id="A0A016TM67"/>
<organism evidence="1 2">
    <name type="scientific">Ancylostoma ceylanicum</name>
    <dbReference type="NCBI Taxonomy" id="53326"/>
    <lineage>
        <taxon>Eukaryota</taxon>
        <taxon>Metazoa</taxon>
        <taxon>Ecdysozoa</taxon>
        <taxon>Nematoda</taxon>
        <taxon>Chromadorea</taxon>
        <taxon>Rhabditida</taxon>
        <taxon>Rhabditina</taxon>
        <taxon>Rhabditomorpha</taxon>
        <taxon>Strongyloidea</taxon>
        <taxon>Ancylostomatidae</taxon>
        <taxon>Ancylostomatinae</taxon>
        <taxon>Ancylostoma</taxon>
    </lineage>
</organism>
<dbReference type="Gene3D" id="1.10.240.10">
    <property type="entry name" value="Tyrosyl-Transfer RNA Synthetase"/>
    <property type="match status" value="1"/>
</dbReference>
<dbReference type="EMBL" id="JARK01001428">
    <property type="protein sequence ID" value="EYC03613.1"/>
    <property type="molecule type" value="Genomic_DNA"/>
</dbReference>